<keyword evidence="3" id="KW-1185">Reference proteome</keyword>
<feature type="compositionally biased region" description="Polar residues" evidence="1">
    <location>
        <begin position="126"/>
        <end position="142"/>
    </location>
</feature>
<evidence type="ECO:0000256" key="1">
    <source>
        <dbReference type="SAM" id="MobiDB-lite"/>
    </source>
</evidence>
<dbReference type="AlphaFoldDB" id="A0AAD9YWI3"/>
<comment type="caution">
    <text evidence="2">The sequence shown here is derived from an EMBL/GenBank/DDBJ whole genome shotgun (WGS) entry which is preliminary data.</text>
</comment>
<organism evidence="2 3">
    <name type="scientific">Colletotrichum kahawae</name>
    <name type="common">Coffee berry disease fungus</name>
    <dbReference type="NCBI Taxonomy" id="34407"/>
    <lineage>
        <taxon>Eukaryota</taxon>
        <taxon>Fungi</taxon>
        <taxon>Dikarya</taxon>
        <taxon>Ascomycota</taxon>
        <taxon>Pezizomycotina</taxon>
        <taxon>Sordariomycetes</taxon>
        <taxon>Hypocreomycetidae</taxon>
        <taxon>Glomerellales</taxon>
        <taxon>Glomerellaceae</taxon>
        <taxon>Colletotrichum</taxon>
        <taxon>Colletotrichum gloeosporioides species complex</taxon>
    </lineage>
</organism>
<accession>A0AAD9YWI3</accession>
<evidence type="ECO:0000313" key="3">
    <source>
        <dbReference type="Proteomes" id="UP001281614"/>
    </source>
</evidence>
<proteinExistence type="predicted"/>
<dbReference type="EMBL" id="VYYT01000009">
    <property type="protein sequence ID" value="KAK2778737.1"/>
    <property type="molecule type" value="Genomic_DNA"/>
</dbReference>
<gene>
    <name evidence="2" type="ORF">CKAH01_11663</name>
</gene>
<dbReference type="Proteomes" id="UP001281614">
    <property type="component" value="Unassembled WGS sequence"/>
</dbReference>
<feature type="region of interest" description="Disordered" evidence="1">
    <location>
        <begin position="125"/>
        <end position="151"/>
    </location>
</feature>
<reference evidence="2" key="1">
    <citation type="submission" date="2023-02" db="EMBL/GenBank/DDBJ databases">
        <title>Colletotrichum kahawae CIFC_Que2 genome sequencing and assembly.</title>
        <authorList>
            <person name="Baroncelli R."/>
        </authorList>
    </citation>
    <scope>NUCLEOTIDE SEQUENCE</scope>
    <source>
        <strain evidence="2">CIFC_Que2</strain>
    </source>
</reference>
<name>A0AAD9YWI3_COLKA</name>
<sequence length="297" mass="33105">MKQYAKMRRRKVFRSKFFSTFCKMFSISSRISSTSHRNMTHSGLRDEEDVFAILFDENHCVPQTRILQIWVSHERPYPSFNKRVAAASRVQFSSSQGSPTKNGRRGWRQCLASTSTALPGAIMPESDQQAAASAAPHTNGSGPVSPLNYKDNSIQPTIDGLDLSSTEDGLFGSPSINANNLTRELSLVEDQFARFSVWAATLRIFGANDTCLDHRLREASDLRDMVVGLLNILTHRIQHCADTMESIRSTTNSSSSLVADDVGRFHYSLEGITAHIDFLYDALSAEKTFVVKDEDSQ</sequence>
<evidence type="ECO:0000313" key="2">
    <source>
        <dbReference type="EMBL" id="KAK2778737.1"/>
    </source>
</evidence>
<protein>
    <submittedName>
        <fullName evidence="2">Serine/threonine protein phosphatase</fullName>
    </submittedName>
</protein>